<keyword evidence="2 6" id="KW-0812">Transmembrane</keyword>
<organism evidence="9 10">
    <name type="scientific">Novosphingobium organovorum</name>
    <dbReference type="NCBI Taxonomy" id="2930092"/>
    <lineage>
        <taxon>Bacteria</taxon>
        <taxon>Pseudomonadati</taxon>
        <taxon>Pseudomonadota</taxon>
        <taxon>Alphaproteobacteria</taxon>
        <taxon>Sphingomonadales</taxon>
        <taxon>Sphingomonadaceae</taxon>
        <taxon>Novosphingobium</taxon>
    </lineage>
</organism>
<evidence type="ECO:0000256" key="5">
    <source>
        <dbReference type="SAM" id="MobiDB-lite"/>
    </source>
</evidence>
<name>A0ABT0BDA9_9SPHN</name>
<comment type="caution">
    <text evidence="9">The sequence shown here is derived from an EMBL/GenBank/DDBJ whole genome shotgun (WGS) entry which is preliminary data.</text>
</comment>
<dbReference type="InterPro" id="IPR058625">
    <property type="entry name" value="MdtA-like_BSH"/>
</dbReference>
<evidence type="ECO:0000256" key="2">
    <source>
        <dbReference type="ARBA" id="ARBA00022692"/>
    </source>
</evidence>
<dbReference type="SUPFAM" id="SSF111369">
    <property type="entry name" value="HlyD-like secretion proteins"/>
    <property type="match status" value="1"/>
</dbReference>
<dbReference type="PANTHER" id="PTHR30367">
    <property type="entry name" value="P-HYDROXYBENZOIC ACID EFFLUX PUMP SUBUNIT AAEA-RELATED"/>
    <property type="match status" value="1"/>
</dbReference>
<comment type="similarity">
    <text evidence="1">Belongs to the membrane fusion protein (MFP) (TC 8.A.1) family.</text>
</comment>
<evidence type="ECO:0000259" key="7">
    <source>
        <dbReference type="Pfam" id="PF25917"/>
    </source>
</evidence>
<keyword evidence="10" id="KW-1185">Reference proteome</keyword>
<feature type="domain" description="Multidrug resistance protein MdtA-like barrel-sandwich hybrid" evidence="7">
    <location>
        <begin position="47"/>
        <end position="186"/>
    </location>
</feature>
<evidence type="ECO:0000256" key="4">
    <source>
        <dbReference type="ARBA" id="ARBA00023136"/>
    </source>
</evidence>
<dbReference type="Pfam" id="PF25963">
    <property type="entry name" value="Beta-barrel_AAEA"/>
    <property type="match status" value="1"/>
</dbReference>
<evidence type="ECO:0000259" key="8">
    <source>
        <dbReference type="Pfam" id="PF25963"/>
    </source>
</evidence>
<dbReference type="InterPro" id="IPR050393">
    <property type="entry name" value="MFP_Efflux_Pump"/>
</dbReference>
<keyword evidence="3 6" id="KW-1133">Transmembrane helix</keyword>
<feature type="region of interest" description="Disordered" evidence="5">
    <location>
        <begin position="288"/>
        <end position="320"/>
    </location>
</feature>
<keyword evidence="4 6" id="KW-0472">Membrane</keyword>
<evidence type="ECO:0000256" key="1">
    <source>
        <dbReference type="ARBA" id="ARBA00009477"/>
    </source>
</evidence>
<feature type="compositionally biased region" description="Pro residues" evidence="5">
    <location>
        <begin position="295"/>
        <end position="309"/>
    </location>
</feature>
<evidence type="ECO:0000256" key="6">
    <source>
        <dbReference type="SAM" id="Phobius"/>
    </source>
</evidence>
<gene>
    <name evidence="9" type="ORF">MTR62_09700</name>
</gene>
<dbReference type="InterPro" id="IPR058634">
    <property type="entry name" value="AaeA-lik-b-barrel"/>
</dbReference>
<evidence type="ECO:0000256" key="3">
    <source>
        <dbReference type="ARBA" id="ARBA00022989"/>
    </source>
</evidence>
<dbReference type="Proteomes" id="UP001162881">
    <property type="component" value="Unassembled WGS sequence"/>
</dbReference>
<evidence type="ECO:0000313" key="9">
    <source>
        <dbReference type="EMBL" id="MCJ2182964.1"/>
    </source>
</evidence>
<sequence length="320" mass="34395">MKNTLAMLGRSAATLVIVLIALAIAVWMWNHYERSPWTRDGRVRADVVRVTPDISGLVTSVEVHDNQVVKAGDLLFVLDKPRYTLAVERARASVASAEAVLGQASREATRDRALGDLVATETHEQNVAKVETARAAVAEAKSALDAALLNLQRTQVHASVDGTVTNLDLHPGDYLAAGSQAMALVDTGSLRVEGYFEETKLPLIHIGAPVTVHLMGEPRDKDIKGRVESISAGISDSSRGNAQNLLPDVQATFSWVRLPQRIPVRVRLVDVPKGVRLVMGRTATVTIEPTRAPVSPTPGHTPAPKPTPQDQPTTPVEAHS</sequence>
<dbReference type="EMBL" id="JALHLF010000031">
    <property type="protein sequence ID" value="MCJ2182964.1"/>
    <property type="molecule type" value="Genomic_DNA"/>
</dbReference>
<dbReference type="Gene3D" id="2.40.30.170">
    <property type="match status" value="1"/>
</dbReference>
<dbReference type="Pfam" id="PF25917">
    <property type="entry name" value="BSH_RND"/>
    <property type="match status" value="1"/>
</dbReference>
<reference evidence="9" key="1">
    <citation type="submission" date="2022-03" db="EMBL/GenBank/DDBJ databases">
        <title>Identification of a novel bacterium isolated from mangrove sediments.</title>
        <authorList>
            <person name="Pan X."/>
        </authorList>
    </citation>
    <scope>NUCLEOTIDE SEQUENCE</scope>
    <source>
        <strain evidence="9">B1949</strain>
    </source>
</reference>
<dbReference type="RefSeq" id="WP_244019870.1">
    <property type="nucleotide sequence ID" value="NZ_JALHLF010000031.1"/>
</dbReference>
<protein>
    <submittedName>
        <fullName evidence="9">HlyD family secretion protein</fullName>
    </submittedName>
</protein>
<feature type="transmembrane region" description="Helical" evidence="6">
    <location>
        <begin position="12"/>
        <end position="29"/>
    </location>
</feature>
<dbReference type="InterPro" id="IPR006143">
    <property type="entry name" value="RND_pump_MFP"/>
</dbReference>
<feature type="compositionally biased region" description="Low complexity" evidence="5">
    <location>
        <begin position="310"/>
        <end position="320"/>
    </location>
</feature>
<dbReference type="NCBIfam" id="TIGR01730">
    <property type="entry name" value="RND_mfp"/>
    <property type="match status" value="1"/>
</dbReference>
<evidence type="ECO:0000313" key="10">
    <source>
        <dbReference type="Proteomes" id="UP001162881"/>
    </source>
</evidence>
<dbReference type="PANTHER" id="PTHR30367:SF12">
    <property type="entry name" value="P-HYDROXYBENZOIC ACID EFFLUX PUMP SUBUNIT AAEA"/>
    <property type="match status" value="1"/>
</dbReference>
<proteinExistence type="inferred from homology"/>
<dbReference type="Gene3D" id="2.40.50.100">
    <property type="match status" value="1"/>
</dbReference>
<feature type="domain" description="p-hydroxybenzoic acid efflux pump subunit AaeA-like beta-barrel" evidence="8">
    <location>
        <begin position="189"/>
        <end position="287"/>
    </location>
</feature>
<accession>A0ABT0BDA9</accession>